<dbReference type="EMBL" id="JARVKM010000052">
    <property type="protein sequence ID" value="KAK9773312.1"/>
    <property type="molecule type" value="Genomic_DNA"/>
</dbReference>
<name>A0ABR2XHU7_9PEZI</name>
<feature type="compositionally biased region" description="Basic residues" evidence="1">
    <location>
        <begin position="369"/>
        <end position="378"/>
    </location>
</feature>
<organism evidence="3 4">
    <name type="scientific">Seiridium cardinale</name>
    <dbReference type="NCBI Taxonomy" id="138064"/>
    <lineage>
        <taxon>Eukaryota</taxon>
        <taxon>Fungi</taxon>
        <taxon>Dikarya</taxon>
        <taxon>Ascomycota</taxon>
        <taxon>Pezizomycotina</taxon>
        <taxon>Sordariomycetes</taxon>
        <taxon>Xylariomycetidae</taxon>
        <taxon>Amphisphaeriales</taxon>
        <taxon>Sporocadaceae</taxon>
        <taxon>Seiridium</taxon>
    </lineage>
</organism>
<gene>
    <name evidence="3" type="ORF">SCAR479_10041</name>
</gene>
<dbReference type="PROSITE" id="PS50011">
    <property type="entry name" value="PROTEIN_KINASE_DOM"/>
    <property type="match status" value="1"/>
</dbReference>
<keyword evidence="4" id="KW-1185">Reference proteome</keyword>
<dbReference type="InterPro" id="IPR000719">
    <property type="entry name" value="Prot_kinase_dom"/>
</dbReference>
<evidence type="ECO:0000259" key="2">
    <source>
        <dbReference type="PROSITE" id="PS50011"/>
    </source>
</evidence>
<dbReference type="InterPro" id="IPR011009">
    <property type="entry name" value="Kinase-like_dom_sf"/>
</dbReference>
<feature type="compositionally biased region" description="Low complexity" evidence="1">
    <location>
        <begin position="379"/>
        <end position="390"/>
    </location>
</feature>
<protein>
    <recommendedName>
        <fullName evidence="2">Protein kinase domain-containing protein</fullName>
    </recommendedName>
</protein>
<reference evidence="3 4" key="1">
    <citation type="submission" date="2024-02" db="EMBL/GenBank/DDBJ databases">
        <title>First draft genome assembly of two strains of Seiridium cardinale.</title>
        <authorList>
            <person name="Emiliani G."/>
            <person name="Scali E."/>
        </authorList>
    </citation>
    <scope>NUCLEOTIDE SEQUENCE [LARGE SCALE GENOMIC DNA]</scope>
    <source>
        <strain evidence="3 4">BM-138-000479</strain>
    </source>
</reference>
<sequence>MASSHMGSRARGVEQTVRAAFDRRHGLGYRYECHIGSGAQGDIFRLMRRDRHGEGLLRFIVKIIADELTGVPGRFMDEKDVMTVSSLRQDMMNQWSILMEYRILRGAEHIVQRITPSGPDPLRRILGPSLPDNQWMYMEYVENGTLQTFLNKVASRGGRLPNRIMWKIYMCFVRIGIAFAWPDVHTPGPVVVETIHPDTPPRMLLNTDLHAENMMFGKMDDNLEHSLVPIMKNIDLGCVQEVPTPDEATWDRATKSFVAGVGLELMILQQMEKVAELGRGNIHHPGIDPDLRNAILLSRSSNQSEVPDLLGLAGGVSRAVYERDANWYYQNMPDHEPQHEKDDAIELIIRVCLLDAPAAPEVSTDSGRRSRSRSRRSSRSVARPGSPPRRSWSEVRAQLLPYM</sequence>
<evidence type="ECO:0000313" key="3">
    <source>
        <dbReference type="EMBL" id="KAK9773312.1"/>
    </source>
</evidence>
<evidence type="ECO:0000313" key="4">
    <source>
        <dbReference type="Proteomes" id="UP001465668"/>
    </source>
</evidence>
<feature type="region of interest" description="Disordered" evidence="1">
    <location>
        <begin position="360"/>
        <end position="392"/>
    </location>
</feature>
<proteinExistence type="predicted"/>
<dbReference type="Proteomes" id="UP001465668">
    <property type="component" value="Unassembled WGS sequence"/>
</dbReference>
<feature type="domain" description="Protein kinase" evidence="2">
    <location>
        <begin position="29"/>
        <end position="403"/>
    </location>
</feature>
<evidence type="ECO:0000256" key="1">
    <source>
        <dbReference type="SAM" id="MobiDB-lite"/>
    </source>
</evidence>
<dbReference type="SUPFAM" id="SSF56112">
    <property type="entry name" value="Protein kinase-like (PK-like)"/>
    <property type="match status" value="1"/>
</dbReference>
<accession>A0ABR2XHU7</accession>
<comment type="caution">
    <text evidence="3">The sequence shown here is derived from an EMBL/GenBank/DDBJ whole genome shotgun (WGS) entry which is preliminary data.</text>
</comment>